<comment type="caution">
    <text evidence="7">The sequence shown here is derived from an EMBL/GenBank/DDBJ whole genome shotgun (WGS) entry which is preliminary data.</text>
</comment>
<reference evidence="7" key="1">
    <citation type="submission" date="2020-09" db="EMBL/GenBank/DDBJ databases">
        <title>A novel bacterium of genus Hazenella, isolated from South China Sea.</title>
        <authorList>
            <person name="Huang H."/>
            <person name="Mo K."/>
            <person name="Hu Y."/>
        </authorList>
    </citation>
    <scope>NUCLEOTIDE SEQUENCE</scope>
    <source>
        <strain evidence="7">IB182357</strain>
    </source>
</reference>
<evidence type="ECO:0000256" key="6">
    <source>
        <dbReference type="SAM" id="Coils"/>
    </source>
</evidence>
<dbReference type="GO" id="GO:0051301">
    <property type="term" value="P:cell division"/>
    <property type="evidence" value="ECO:0007669"/>
    <property type="project" value="UniProtKB-KW"/>
</dbReference>
<protein>
    <submittedName>
        <fullName evidence="7">DivIVA domain-containing protein</fullName>
    </submittedName>
</protein>
<keyword evidence="4 6" id="KW-0175">Coiled coil</keyword>
<comment type="subcellular location">
    <subcellularLocation>
        <location evidence="1">Cytoplasm</location>
    </subcellularLocation>
</comment>
<sequence length="97" mass="11643">MPRLRPQDIHVKDFKRAVRGFDIDEVNEFLDLIIQDYSEYEDLLSKKSKTSDITTIHHLLEQLAFDMQQLREENQLLRTQVEQLGQNFKGLNSKYYR</sequence>
<evidence type="ECO:0000256" key="4">
    <source>
        <dbReference type="ARBA" id="ARBA00023054"/>
    </source>
</evidence>
<keyword evidence="5" id="KW-0131">Cell cycle</keyword>
<dbReference type="AlphaFoldDB" id="A0A926NGL0"/>
<evidence type="ECO:0000256" key="3">
    <source>
        <dbReference type="ARBA" id="ARBA00022618"/>
    </source>
</evidence>
<organism evidence="7 8">
    <name type="scientific">Polycladospora coralii</name>
    <dbReference type="NCBI Taxonomy" id="2771432"/>
    <lineage>
        <taxon>Bacteria</taxon>
        <taxon>Bacillati</taxon>
        <taxon>Bacillota</taxon>
        <taxon>Bacilli</taxon>
        <taxon>Bacillales</taxon>
        <taxon>Thermoactinomycetaceae</taxon>
        <taxon>Polycladospora</taxon>
    </lineage>
</organism>
<dbReference type="Pfam" id="PF05103">
    <property type="entry name" value="DivIVA"/>
    <property type="match status" value="1"/>
</dbReference>
<gene>
    <name evidence="7" type="ORF">IC620_12710</name>
</gene>
<keyword evidence="2" id="KW-0963">Cytoplasm</keyword>
<dbReference type="NCBIfam" id="TIGR03544">
    <property type="entry name" value="DivI1A_domain"/>
    <property type="match status" value="1"/>
</dbReference>
<keyword evidence="3" id="KW-0132">Cell division</keyword>
<evidence type="ECO:0000313" key="8">
    <source>
        <dbReference type="Proteomes" id="UP000661691"/>
    </source>
</evidence>
<evidence type="ECO:0000256" key="2">
    <source>
        <dbReference type="ARBA" id="ARBA00022490"/>
    </source>
</evidence>
<evidence type="ECO:0000256" key="5">
    <source>
        <dbReference type="ARBA" id="ARBA00023306"/>
    </source>
</evidence>
<evidence type="ECO:0000256" key="1">
    <source>
        <dbReference type="ARBA" id="ARBA00004496"/>
    </source>
</evidence>
<evidence type="ECO:0000313" key="7">
    <source>
        <dbReference type="EMBL" id="MBD1373209.1"/>
    </source>
</evidence>
<dbReference type="InterPro" id="IPR007793">
    <property type="entry name" value="DivIVA_fam"/>
</dbReference>
<dbReference type="Proteomes" id="UP000661691">
    <property type="component" value="Unassembled WGS sequence"/>
</dbReference>
<accession>A0A926NGL0</accession>
<dbReference type="Gene3D" id="6.10.250.660">
    <property type="match status" value="1"/>
</dbReference>
<feature type="coiled-coil region" evidence="6">
    <location>
        <begin position="60"/>
        <end position="87"/>
    </location>
</feature>
<dbReference type="GO" id="GO:0005737">
    <property type="term" value="C:cytoplasm"/>
    <property type="evidence" value="ECO:0007669"/>
    <property type="project" value="UniProtKB-SubCell"/>
</dbReference>
<proteinExistence type="predicted"/>
<dbReference type="RefSeq" id="WP_191139864.1">
    <property type="nucleotide sequence ID" value="NZ_JACXAG020000004.1"/>
</dbReference>
<dbReference type="EMBL" id="JACXAH010000020">
    <property type="protein sequence ID" value="MBD1373209.1"/>
    <property type="molecule type" value="Genomic_DNA"/>
</dbReference>
<name>A0A926NGL0_9BACL</name>
<keyword evidence="8" id="KW-1185">Reference proteome</keyword>
<dbReference type="InterPro" id="IPR019933">
    <property type="entry name" value="DivIVA_domain"/>
</dbReference>